<dbReference type="InterPro" id="IPR013584">
    <property type="entry name" value="RAP"/>
</dbReference>
<dbReference type="EMBL" id="JALLKP010000001">
    <property type="protein sequence ID" value="KAK2197339.1"/>
    <property type="molecule type" value="Genomic_DNA"/>
</dbReference>
<dbReference type="Proteomes" id="UP001214638">
    <property type="component" value="Unassembled WGS sequence"/>
</dbReference>
<comment type="caution">
    <text evidence="2">The sequence shown here is derived from an EMBL/GenBank/DDBJ whole genome shotgun (WGS) entry which is preliminary data.</text>
</comment>
<sequence>MKSLVIAWPELVACMNAFGNCKGMISTNYIAARCRDVFPRGYFRVLRRALRCFNSSSAVVDLSAISAHAQKIESRVEYSKLSQVLSQFISQKYSDNALNELLQLKDSSASVGIHEYLVILEICKLKSFRDLELVGALSENLRMAFERAYNLENSESQLKNDKSIRNKTRDAFCEFSVKPNVIAVICYYYNHFGILYDPLFTTISKSLVTLVSGMMCFKGHFAELNWFQMDYILNTYSRQRYRDAGIVKEIVTILENSHDVPNANIAASIYCSLCYLDAIPASVKSKLEPVILASDLGFNLNTRLAYVNLMLNQMDENLPLVVQLLHRIALDFNPSAEINQSVLRRLTVVLACMKCQHKDTFDKLDEKVCKDCVKYTLQLSMHLKKLRIRHETNVYANGVLLDILEKDRNLVYMCNSYHRFYATTLNETAENRFLQRLVIAFGYKLCPIQYYQWGRLKAKRTRYAYIRMARYYALNDVR</sequence>
<dbReference type="KEGG" id="bdw:94334636"/>
<name>A0AAD9PM10_9APIC</name>
<evidence type="ECO:0000313" key="3">
    <source>
        <dbReference type="Proteomes" id="UP001214638"/>
    </source>
</evidence>
<proteinExistence type="predicted"/>
<reference evidence="2" key="1">
    <citation type="journal article" date="2023" name="Nat. Microbiol.">
        <title>Babesia duncani multi-omics identifies virulence factors and drug targets.</title>
        <authorList>
            <person name="Singh P."/>
            <person name="Lonardi S."/>
            <person name="Liang Q."/>
            <person name="Vydyam P."/>
            <person name="Khabirova E."/>
            <person name="Fang T."/>
            <person name="Gihaz S."/>
            <person name="Thekkiniath J."/>
            <person name="Munshi M."/>
            <person name="Abel S."/>
            <person name="Ciampossin L."/>
            <person name="Batugedara G."/>
            <person name="Gupta M."/>
            <person name="Lu X.M."/>
            <person name="Lenz T."/>
            <person name="Chakravarty S."/>
            <person name="Cornillot E."/>
            <person name="Hu Y."/>
            <person name="Ma W."/>
            <person name="Gonzalez L.M."/>
            <person name="Sanchez S."/>
            <person name="Estrada K."/>
            <person name="Sanchez-Flores A."/>
            <person name="Montero E."/>
            <person name="Harb O.S."/>
            <person name="Le Roch K.G."/>
            <person name="Mamoun C.B."/>
        </authorList>
    </citation>
    <scope>NUCLEOTIDE SEQUENCE</scope>
    <source>
        <strain evidence="2">WA1</strain>
    </source>
</reference>
<keyword evidence="3" id="KW-1185">Reference proteome</keyword>
<feature type="domain" description="RAP" evidence="1">
    <location>
        <begin position="410"/>
        <end position="468"/>
    </location>
</feature>
<dbReference type="GeneID" id="94334636"/>
<dbReference type="PROSITE" id="PS51286">
    <property type="entry name" value="RAP"/>
    <property type="match status" value="1"/>
</dbReference>
<dbReference type="RefSeq" id="XP_067804181.1">
    <property type="nucleotide sequence ID" value="XM_067945390.1"/>
</dbReference>
<accession>A0AAD9PM10</accession>
<evidence type="ECO:0000313" key="2">
    <source>
        <dbReference type="EMBL" id="KAK2197339.1"/>
    </source>
</evidence>
<gene>
    <name evidence="2" type="ORF">BdWA1_000338</name>
</gene>
<organism evidence="2 3">
    <name type="scientific">Babesia duncani</name>
    <dbReference type="NCBI Taxonomy" id="323732"/>
    <lineage>
        <taxon>Eukaryota</taxon>
        <taxon>Sar</taxon>
        <taxon>Alveolata</taxon>
        <taxon>Apicomplexa</taxon>
        <taxon>Aconoidasida</taxon>
        <taxon>Piroplasmida</taxon>
        <taxon>Babesiidae</taxon>
        <taxon>Babesia</taxon>
    </lineage>
</organism>
<dbReference type="AlphaFoldDB" id="A0AAD9PM10"/>
<protein>
    <submittedName>
        <fullName evidence="2">RAP domain</fullName>
    </submittedName>
</protein>
<evidence type="ECO:0000259" key="1">
    <source>
        <dbReference type="PROSITE" id="PS51286"/>
    </source>
</evidence>